<evidence type="ECO:0000256" key="4">
    <source>
        <dbReference type="ARBA" id="ARBA00022692"/>
    </source>
</evidence>
<evidence type="ECO:0000256" key="8">
    <source>
        <dbReference type="ARBA" id="ARBA00023128"/>
    </source>
</evidence>
<feature type="repeat" description="Solcar" evidence="10">
    <location>
        <begin position="111"/>
        <end position="203"/>
    </location>
</feature>
<dbReference type="SUPFAM" id="SSF103506">
    <property type="entry name" value="Mitochondrial carrier"/>
    <property type="match status" value="1"/>
</dbReference>
<dbReference type="Gene3D" id="1.50.40.10">
    <property type="entry name" value="Mitochondrial carrier domain"/>
    <property type="match status" value="1"/>
</dbReference>
<evidence type="ECO:0000256" key="7">
    <source>
        <dbReference type="ARBA" id="ARBA00022989"/>
    </source>
</evidence>
<comment type="similarity">
    <text evidence="2 11">Belongs to the mitochondrial carrier (TC 2.A.29) family.</text>
</comment>
<keyword evidence="6" id="KW-0999">Mitochondrion inner membrane</keyword>
<dbReference type="InterPro" id="IPR018108">
    <property type="entry name" value="MCP_transmembrane"/>
</dbReference>
<sequence>MSLPVGLFLGSIASCVAVTASNPFDVVKTRLQMDQTAIKLTGVLVNDSNKPSLRKVTWGILRNEGLPGIQRGLMSAYVYQVMMNGARFGLYDPLKEVVYNAFGRSPSAPRNIVPLNALAGFIAGALSNWYSSPLMLVKTRLQATAVGAGSKIGQSEGMVAMLRTIYQTEGGLRGLFHGSVAASVRTGVGGATQFATYDWAKAQVSRMGVKDGVGLHFLSSMLGGLAVTSSLFTPSCVSERYYAASAPKTAGSALTSGIQYRSAMHCLVETVKDEGVLALWKGAFYKAFLPMWLRIGPHTVCTFIALEQLKKLWFGD</sequence>
<evidence type="ECO:0000256" key="6">
    <source>
        <dbReference type="ARBA" id="ARBA00022792"/>
    </source>
</evidence>
<dbReference type="Proteomes" id="UP000070544">
    <property type="component" value="Unassembled WGS sequence"/>
</dbReference>
<evidence type="ECO:0000256" key="11">
    <source>
        <dbReference type="RuleBase" id="RU000488"/>
    </source>
</evidence>
<dbReference type="InterPro" id="IPR023395">
    <property type="entry name" value="MCP_dom_sf"/>
</dbReference>
<feature type="chain" id="PRO_5007296468" evidence="12">
    <location>
        <begin position="22"/>
        <end position="316"/>
    </location>
</feature>
<feature type="repeat" description="Solcar" evidence="10">
    <location>
        <begin position="1"/>
        <end position="97"/>
    </location>
</feature>
<dbReference type="PANTHER" id="PTHR45928">
    <property type="entry name" value="RE38146P"/>
    <property type="match status" value="1"/>
</dbReference>
<keyword evidence="9 10" id="KW-0472">Membrane</keyword>
<dbReference type="STRING" id="1344416.A0A139AX65"/>
<evidence type="ECO:0000313" key="14">
    <source>
        <dbReference type="Proteomes" id="UP000070544"/>
    </source>
</evidence>
<evidence type="ECO:0000256" key="1">
    <source>
        <dbReference type="ARBA" id="ARBA00004448"/>
    </source>
</evidence>
<evidence type="ECO:0000256" key="2">
    <source>
        <dbReference type="ARBA" id="ARBA00006375"/>
    </source>
</evidence>
<evidence type="ECO:0000256" key="10">
    <source>
        <dbReference type="PROSITE-ProRule" id="PRU00282"/>
    </source>
</evidence>
<accession>A0A139AX65</accession>
<proteinExistence type="inferred from homology"/>
<dbReference type="Pfam" id="PF00153">
    <property type="entry name" value="Mito_carr"/>
    <property type="match status" value="3"/>
</dbReference>
<keyword evidence="3 11" id="KW-0813">Transport</keyword>
<evidence type="ECO:0000256" key="5">
    <source>
        <dbReference type="ARBA" id="ARBA00022737"/>
    </source>
</evidence>
<evidence type="ECO:0000256" key="3">
    <source>
        <dbReference type="ARBA" id="ARBA00022448"/>
    </source>
</evidence>
<evidence type="ECO:0000256" key="9">
    <source>
        <dbReference type="ARBA" id="ARBA00023136"/>
    </source>
</evidence>
<comment type="subcellular location">
    <subcellularLocation>
        <location evidence="1">Mitochondrion inner membrane</location>
        <topology evidence="1">Multi-pass membrane protein</topology>
    </subcellularLocation>
</comment>
<gene>
    <name evidence="13" type="ORF">M427DRAFT_93665</name>
</gene>
<feature type="repeat" description="Solcar" evidence="10">
    <location>
        <begin position="211"/>
        <end position="312"/>
    </location>
</feature>
<dbReference type="InterPro" id="IPR051508">
    <property type="entry name" value="Mito_Carrier_Antiporter"/>
</dbReference>
<keyword evidence="8" id="KW-0496">Mitochondrion</keyword>
<keyword evidence="14" id="KW-1185">Reference proteome</keyword>
<keyword evidence="7" id="KW-1133">Transmembrane helix</keyword>
<dbReference type="EMBL" id="KQ965733">
    <property type="protein sequence ID" value="KXS21341.1"/>
    <property type="molecule type" value="Genomic_DNA"/>
</dbReference>
<dbReference type="AlphaFoldDB" id="A0A139AX65"/>
<dbReference type="PANTHER" id="PTHR45928:SF1">
    <property type="entry name" value="RE38146P"/>
    <property type="match status" value="1"/>
</dbReference>
<dbReference type="PROSITE" id="PS50920">
    <property type="entry name" value="SOLCAR"/>
    <property type="match status" value="3"/>
</dbReference>
<protein>
    <submittedName>
        <fullName evidence="13">Mitochondrial carrier</fullName>
    </submittedName>
</protein>
<evidence type="ECO:0000313" key="13">
    <source>
        <dbReference type="EMBL" id="KXS21341.1"/>
    </source>
</evidence>
<keyword evidence="12" id="KW-0732">Signal</keyword>
<dbReference type="OrthoDB" id="6703404at2759"/>
<organism evidence="13 14">
    <name type="scientific">Gonapodya prolifera (strain JEL478)</name>
    <name type="common">Monoblepharis prolifera</name>
    <dbReference type="NCBI Taxonomy" id="1344416"/>
    <lineage>
        <taxon>Eukaryota</taxon>
        <taxon>Fungi</taxon>
        <taxon>Fungi incertae sedis</taxon>
        <taxon>Chytridiomycota</taxon>
        <taxon>Chytridiomycota incertae sedis</taxon>
        <taxon>Monoblepharidomycetes</taxon>
        <taxon>Monoblepharidales</taxon>
        <taxon>Gonapodyaceae</taxon>
        <taxon>Gonapodya</taxon>
    </lineage>
</organism>
<reference evidence="13 14" key="1">
    <citation type="journal article" date="2015" name="Genome Biol. Evol.">
        <title>Phylogenomic analyses indicate that early fungi evolved digesting cell walls of algal ancestors of land plants.</title>
        <authorList>
            <person name="Chang Y."/>
            <person name="Wang S."/>
            <person name="Sekimoto S."/>
            <person name="Aerts A.L."/>
            <person name="Choi C."/>
            <person name="Clum A."/>
            <person name="LaButti K.M."/>
            <person name="Lindquist E.A."/>
            <person name="Yee Ngan C."/>
            <person name="Ohm R.A."/>
            <person name="Salamov A.A."/>
            <person name="Grigoriev I.V."/>
            <person name="Spatafora J.W."/>
            <person name="Berbee M.L."/>
        </authorList>
    </citation>
    <scope>NUCLEOTIDE SEQUENCE [LARGE SCALE GENOMIC DNA]</scope>
    <source>
        <strain evidence="13 14">JEL478</strain>
    </source>
</reference>
<keyword evidence="4 10" id="KW-0812">Transmembrane</keyword>
<evidence type="ECO:0000256" key="12">
    <source>
        <dbReference type="SAM" id="SignalP"/>
    </source>
</evidence>
<dbReference type="GO" id="GO:0005743">
    <property type="term" value="C:mitochondrial inner membrane"/>
    <property type="evidence" value="ECO:0007669"/>
    <property type="project" value="UniProtKB-SubCell"/>
</dbReference>
<name>A0A139AX65_GONPJ</name>
<keyword evidence="5" id="KW-0677">Repeat</keyword>
<feature type="signal peptide" evidence="12">
    <location>
        <begin position="1"/>
        <end position="21"/>
    </location>
</feature>